<evidence type="ECO:0000313" key="1">
    <source>
        <dbReference type="EMBL" id="MBW6398619.1"/>
    </source>
</evidence>
<dbReference type="Proteomes" id="UP001196565">
    <property type="component" value="Unassembled WGS sequence"/>
</dbReference>
<evidence type="ECO:0000313" key="2">
    <source>
        <dbReference type="Proteomes" id="UP001196565"/>
    </source>
</evidence>
<accession>A0ABS7A8H9</accession>
<dbReference type="InterPro" id="IPR027417">
    <property type="entry name" value="P-loop_NTPase"/>
</dbReference>
<evidence type="ECO:0008006" key="3">
    <source>
        <dbReference type="Google" id="ProtNLM"/>
    </source>
</evidence>
<protein>
    <recommendedName>
        <fullName evidence="3">Sulfotransferase family protein</fullName>
    </recommendedName>
</protein>
<keyword evidence="2" id="KW-1185">Reference proteome</keyword>
<dbReference type="SUPFAM" id="SSF52540">
    <property type="entry name" value="P-loop containing nucleoside triphosphate hydrolases"/>
    <property type="match status" value="1"/>
</dbReference>
<dbReference type="EMBL" id="JAHYBZ010000004">
    <property type="protein sequence ID" value="MBW6398619.1"/>
    <property type="molecule type" value="Genomic_DNA"/>
</dbReference>
<reference evidence="1 2" key="1">
    <citation type="submission" date="2021-07" db="EMBL/GenBank/DDBJ databases">
        <authorList>
            <person name="So Y."/>
        </authorList>
    </citation>
    <scope>NUCLEOTIDE SEQUENCE [LARGE SCALE GENOMIC DNA]</scope>
    <source>
        <strain evidence="1 2">HJA6</strain>
    </source>
</reference>
<gene>
    <name evidence="1" type="ORF">KPL78_12210</name>
</gene>
<sequence>MLKLPETLAARTIVTIATQRSGTKAFAQSLNSGELVRSAYEIFLPNNPAGSITRAFVAHLGKNPDFAFSPEELNAFLDEFFTTLHGSTDRDWLHFDVMYDNLGVLSTLWTYPIGLPWRNFLMGYFRSRGFLVLHLVREDILECFASNIIAQTRNLYHTDKDIGGQEEAPITLDPERALHYVMPVMRTRELVREAFRPSKRCIELTYPHFIDGDRIAEAAVQKIAAAMGLSAEDAARLFGPIRMRPTAPDKRRLISNYDEVAAHLAPSLAKLAEPRGPRW</sequence>
<dbReference type="RefSeq" id="WP_219763238.1">
    <property type="nucleotide sequence ID" value="NZ_JAHYBZ010000004.1"/>
</dbReference>
<comment type="caution">
    <text evidence="1">The sequence shown here is derived from an EMBL/GenBank/DDBJ whole genome shotgun (WGS) entry which is preliminary data.</text>
</comment>
<dbReference type="Gene3D" id="3.40.50.300">
    <property type="entry name" value="P-loop containing nucleotide triphosphate hydrolases"/>
    <property type="match status" value="1"/>
</dbReference>
<name>A0ABS7A8H9_9PROT</name>
<organism evidence="1 2">
    <name type="scientific">Roseomonas alba</name>
    <dbReference type="NCBI Taxonomy" id="2846776"/>
    <lineage>
        <taxon>Bacteria</taxon>
        <taxon>Pseudomonadati</taxon>
        <taxon>Pseudomonadota</taxon>
        <taxon>Alphaproteobacteria</taxon>
        <taxon>Acetobacterales</taxon>
        <taxon>Roseomonadaceae</taxon>
        <taxon>Roseomonas</taxon>
    </lineage>
</organism>
<proteinExistence type="predicted"/>